<dbReference type="EMBL" id="NIDE01000019">
    <property type="protein sequence ID" value="OWK35209.1"/>
    <property type="molecule type" value="Genomic_DNA"/>
</dbReference>
<accession>A0A225DDI4</accession>
<evidence type="ECO:0000313" key="1">
    <source>
        <dbReference type="EMBL" id="OWK35209.1"/>
    </source>
</evidence>
<name>A0A225DDI4_9BACT</name>
<evidence type="ECO:0000313" key="2">
    <source>
        <dbReference type="Proteomes" id="UP000214646"/>
    </source>
</evidence>
<reference evidence="2" key="1">
    <citation type="submission" date="2017-06" db="EMBL/GenBank/DDBJ databases">
        <title>Genome analysis of Fimbriiglobus ruber SP5, the first member of the order Planctomycetales with confirmed chitinolytic capability.</title>
        <authorList>
            <person name="Ravin N.V."/>
            <person name="Rakitin A.L."/>
            <person name="Ivanova A.A."/>
            <person name="Beletsky A.V."/>
            <person name="Kulichevskaya I.S."/>
            <person name="Mardanov A.V."/>
            <person name="Dedysh S.N."/>
        </authorList>
    </citation>
    <scope>NUCLEOTIDE SEQUENCE [LARGE SCALE GENOMIC DNA]</scope>
    <source>
        <strain evidence="2">SP5</strain>
    </source>
</reference>
<dbReference type="AlphaFoldDB" id="A0A225DDI4"/>
<dbReference type="RefSeq" id="WP_088260400.1">
    <property type="nucleotide sequence ID" value="NZ_NIDE01000019.1"/>
</dbReference>
<comment type="caution">
    <text evidence="1">The sequence shown here is derived from an EMBL/GenBank/DDBJ whole genome shotgun (WGS) entry which is preliminary data.</text>
</comment>
<sequence>MTTEMKATAGPWEIKKSAIEIEQSDYVIISKGGREGNYYIAAVSSQNGEGKTEANAHLIAEAGTIATDTGLTPRQLAEQREELLEALEDICTQLPADKYAFDSQRKSLKKARAAIARARGENAEPAV</sequence>
<protein>
    <submittedName>
        <fullName evidence="1">Uncharacterized protein</fullName>
    </submittedName>
</protein>
<keyword evidence="2" id="KW-1185">Reference proteome</keyword>
<proteinExistence type="predicted"/>
<dbReference type="Proteomes" id="UP000214646">
    <property type="component" value="Unassembled WGS sequence"/>
</dbReference>
<gene>
    <name evidence="1" type="ORF">FRUB_10051</name>
</gene>
<organism evidence="1 2">
    <name type="scientific">Fimbriiglobus ruber</name>
    <dbReference type="NCBI Taxonomy" id="1908690"/>
    <lineage>
        <taxon>Bacteria</taxon>
        <taxon>Pseudomonadati</taxon>
        <taxon>Planctomycetota</taxon>
        <taxon>Planctomycetia</taxon>
        <taxon>Gemmatales</taxon>
        <taxon>Gemmataceae</taxon>
        <taxon>Fimbriiglobus</taxon>
    </lineage>
</organism>